<keyword evidence="8" id="KW-1185">Reference proteome</keyword>
<keyword evidence="4" id="KW-0804">Transcription</keyword>
<evidence type="ECO:0000313" key="7">
    <source>
        <dbReference type="EMBL" id="TDF86888.1"/>
    </source>
</evidence>
<evidence type="ECO:0000313" key="8">
    <source>
        <dbReference type="Proteomes" id="UP000295511"/>
    </source>
</evidence>
<name>A0A4R5K8C2_9MICC</name>
<feature type="domain" description="RNA polymerase sigma factor 70 region 4 type 2" evidence="6">
    <location>
        <begin position="132"/>
        <end position="183"/>
    </location>
</feature>
<dbReference type="InterPro" id="IPR039425">
    <property type="entry name" value="RNA_pol_sigma-70-like"/>
</dbReference>
<gene>
    <name evidence="7" type="ORF">E1809_25375</name>
</gene>
<dbReference type="Pfam" id="PF04542">
    <property type="entry name" value="Sigma70_r2"/>
    <property type="match status" value="1"/>
</dbReference>
<dbReference type="GO" id="GO:0003677">
    <property type="term" value="F:DNA binding"/>
    <property type="evidence" value="ECO:0007669"/>
    <property type="project" value="InterPro"/>
</dbReference>
<sequence>MRLMGETDEELWRECIKGDADAFGMLFDRHADAVFRYCLSRCGSWHDAEELVSITFLEAWRQRNRLRPQRDTVLPWLLGVATNANRNQARASRRYADFVARLPHSDPRHGDHEADHAESVASRLDAERAVRELLDTTAGLNDGERDVVILCLMNGIGQDEAAKALGVRTGTVKSRLHRARAKLAKMTGHPEPGEQFDTTIVEARLS</sequence>
<reference evidence="7 8" key="1">
    <citation type="submission" date="2019-03" db="EMBL/GenBank/DDBJ databases">
        <title>Whole genome sequence of Arthrobacter sp JH1-1.</title>
        <authorList>
            <person name="Trinh H.N."/>
        </authorList>
    </citation>
    <scope>NUCLEOTIDE SEQUENCE [LARGE SCALE GENOMIC DNA]</scope>
    <source>
        <strain evidence="7 8">JH1-1</strain>
    </source>
</reference>
<dbReference type="OrthoDB" id="3747638at2"/>
<dbReference type="InterPro" id="IPR036388">
    <property type="entry name" value="WH-like_DNA-bd_sf"/>
</dbReference>
<dbReference type="Gene3D" id="1.10.10.10">
    <property type="entry name" value="Winged helix-like DNA-binding domain superfamily/Winged helix DNA-binding domain"/>
    <property type="match status" value="1"/>
</dbReference>
<comment type="caution">
    <text evidence="7">The sequence shown here is derived from an EMBL/GenBank/DDBJ whole genome shotgun (WGS) entry which is preliminary data.</text>
</comment>
<dbReference type="SUPFAM" id="SSF88946">
    <property type="entry name" value="Sigma2 domain of RNA polymerase sigma factors"/>
    <property type="match status" value="1"/>
</dbReference>
<evidence type="ECO:0000256" key="3">
    <source>
        <dbReference type="ARBA" id="ARBA00023082"/>
    </source>
</evidence>
<dbReference type="PANTHER" id="PTHR43133:SF25">
    <property type="entry name" value="RNA POLYMERASE SIGMA FACTOR RFAY-RELATED"/>
    <property type="match status" value="1"/>
</dbReference>
<comment type="similarity">
    <text evidence="1">Belongs to the sigma-70 factor family. ECF subfamily.</text>
</comment>
<dbReference type="InterPro" id="IPR013324">
    <property type="entry name" value="RNA_pol_sigma_r3/r4-like"/>
</dbReference>
<feature type="domain" description="RNA polymerase sigma-70 region 2" evidence="5">
    <location>
        <begin position="26"/>
        <end position="94"/>
    </location>
</feature>
<dbReference type="CDD" id="cd06171">
    <property type="entry name" value="Sigma70_r4"/>
    <property type="match status" value="1"/>
</dbReference>
<dbReference type="EMBL" id="SMRU01000058">
    <property type="protein sequence ID" value="TDF86888.1"/>
    <property type="molecule type" value="Genomic_DNA"/>
</dbReference>
<dbReference type="Gene3D" id="1.10.1740.10">
    <property type="match status" value="1"/>
</dbReference>
<evidence type="ECO:0000259" key="6">
    <source>
        <dbReference type="Pfam" id="PF08281"/>
    </source>
</evidence>
<dbReference type="PANTHER" id="PTHR43133">
    <property type="entry name" value="RNA POLYMERASE ECF-TYPE SIGMA FACTO"/>
    <property type="match status" value="1"/>
</dbReference>
<dbReference type="AlphaFoldDB" id="A0A4R5K8C2"/>
<evidence type="ECO:0000256" key="1">
    <source>
        <dbReference type="ARBA" id="ARBA00010641"/>
    </source>
</evidence>
<dbReference type="GO" id="GO:0016987">
    <property type="term" value="F:sigma factor activity"/>
    <property type="evidence" value="ECO:0007669"/>
    <property type="project" value="UniProtKB-KW"/>
</dbReference>
<dbReference type="InterPro" id="IPR007627">
    <property type="entry name" value="RNA_pol_sigma70_r2"/>
</dbReference>
<dbReference type="SUPFAM" id="SSF88659">
    <property type="entry name" value="Sigma3 and sigma4 domains of RNA polymerase sigma factors"/>
    <property type="match status" value="1"/>
</dbReference>
<dbReference type="InterPro" id="IPR013325">
    <property type="entry name" value="RNA_pol_sigma_r2"/>
</dbReference>
<dbReference type="GO" id="GO:0006352">
    <property type="term" value="P:DNA-templated transcription initiation"/>
    <property type="evidence" value="ECO:0007669"/>
    <property type="project" value="InterPro"/>
</dbReference>
<evidence type="ECO:0000259" key="5">
    <source>
        <dbReference type="Pfam" id="PF04542"/>
    </source>
</evidence>
<keyword evidence="2" id="KW-0805">Transcription regulation</keyword>
<proteinExistence type="inferred from homology"/>
<dbReference type="Proteomes" id="UP000295511">
    <property type="component" value="Unassembled WGS sequence"/>
</dbReference>
<dbReference type="Pfam" id="PF08281">
    <property type="entry name" value="Sigma70_r4_2"/>
    <property type="match status" value="1"/>
</dbReference>
<dbReference type="NCBIfam" id="TIGR02937">
    <property type="entry name" value="sigma70-ECF"/>
    <property type="match status" value="1"/>
</dbReference>
<accession>A0A4R5K8C2</accession>
<evidence type="ECO:0000256" key="4">
    <source>
        <dbReference type="ARBA" id="ARBA00023163"/>
    </source>
</evidence>
<dbReference type="InterPro" id="IPR013249">
    <property type="entry name" value="RNA_pol_sigma70_r4_t2"/>
</dbReference>
<evidence type="ECO:0000256" key="2">
    <source>
        <dbReference type="ARBA" id="ARBA00023015"/>
    </source>
</evidence>
<keyword evidence="3" id="KW-0731">Sigma factor</keyword>
<protein>
    <submittedName>
        <fullName evidence="7">RNA polymerase sigma factor</fullName>
    </submittedName>
</protein>
<organism evidence="7 8">
    <name type="scientific">Arthrobacter terricola</name>
    <dbReference type="NCBI Taxonomy" id="2547396"/>
    <lineage>
        <taxon>Bacteria</taxon>
        <taxon>Bacillati</taxon>
        <taxon>Actinomycetota</taxon>
        <taxon>Actinomycetes</taxon>
        <taxon>Micrococcales</taxon>
        <taxon>Micrococcaceae</taxon>
        <taxon>Arthrobacter</taxon>
    </lineage>
</organism>
<dbReference type="InterPro" id="IPR014284">
    <property type="entry name" value="RNA_pol_sigma-70_dom"/>
</dbReference>